<name>A0ABU8LDD3_9MICO</name>
<dbReference type="Proteomes" id="UP001371224">
    <property type="component" value="Unassembled WGS sequence"/>
</dbReference>
<dbReference type="RefSeq" id="WP_337332982.1">
    <property type="nucleotide sequence ID" value="NZ_JBBDGM010000012.1"/>
</dbReference>
<keyword evidence="2" id="KW-1185">Reference proteome</keyword>
<protein>
    <recommendedName>
        <fullName evidence="3">Apea-like HEPN domain-containing protein</fullName>
    </recommendedName>
</protein>
<gene>
    <name evidence="1" type="ORF">WDU99_13535</name>
</gene>
<evidence type="ECO:0000313" key="1">
    <source>
        <dbReference type="EMBL" id="MEJ1089338.1"/>
    </source>
</evidence>
<proteinExistence type="predicted"/>
<evidence type="ECO:0000313" key="2">
    <source>
        <dbReference type="Proteomes" id="UP001371224"/>
    </source>
</evidence>
<reference evidence="1 2" key="1">
    <citation type="submission" date="2024-02" db="EMBL/GenBank/DDBJ databases">
        <authorList>
            <person name="Saticioglu I.B."/>
        </authorList>
    </citation>
    <scope>NUCLEOTIDE SEQUENCE [LARGE SCALE GENOMIC DNA]</scope>
    <source>
        <strain evidence="1 2">Mu-80</strain>
    </source>
</reference>
<evidence type="ECO:0008006" key="3">
    <source>
        <dbReference type="Google" id="ProtNLM"/>
    </source>
</evidence>
<dbReference type="EMBL" id="JBBDGM010000012">
    <property type="protein sequence ID" value="MEJ1089338.1"/>
    <property type="molecule type" value="Genomic_DNA"/>
</dbReference>
<comment type="caution">
    <text evidence="1">The sequence shown here is derived from an EMBL/GenBank/DDBJ whole genome shotgun (WGS) entry which is preliminary data.</text>
</comment>
<organism evidence="1 2">
    <name type="scientific">Microbacterium bandirmense</name>
    <dbReference type="NCBI Taxonomy" id="3122050"/>
    <lineage>
        <taxon>Bacteria</taxon>
        <taxon>Bacillati</taxon>
        <taxon>Actinomycetota</taxon>
        <taxon>Actinomycetes</taxon>
        <taxon>Micrococcales</taxon>
        <taxon>Microbacteriaceae</taxon>
        <taxon>Microbacterium</taxon>
    </lineage>
</organism>
<accession>A0ABU8LDD3</accession>
<sequence>MKQSEAKALIRDAMRRAQSARKSSSDALADIGEENAVEAFSALERQGDGAFVGATNELKAFLWELARAHDDTHLRGYNTHPNLLPRVINALTVALGKDDLRGQALRVNLLRSRVATELGFKPDTGWPEGGETTVYDELTLLDQLELAEEQRASLELTKQLIAEHRNDVRSTIKFDLPHPLVRRYTTLALSYADARIRIVIVPTPSATNLVSFPEGTSYALSVLGGGAWPPGVSQVMIVFDGLVDWTTSVETYEDEALSSSRGQSPVIPWVAADVVRSALLALQNQAEEELDGYWMPVANDVRSYEFQVGTASHPNAYHRHYLQPGGARATVLDGPEFESALGDVERPRPWQAARVYAHGALRSARYFDSVVWANVAIEAYIDMVLNTLSTTPGLDTSGLAKATSVFADAEEIVARAHPELAGKINWPVAEKAPSRFRQIGAAAQVAKMTVPKKELQRLYASVSRSRNDAVHGRSIDSVKAVEARTALTALDDFVEKFRANEV</sequence>